<organism evidence="3 4">
    <name type="scientific">Neoaquamicrobium microcysteis</name>
    <dbReference type="NCBI Taxonomy" id="2682781"/>
    <lineage>
        <taxon>Bacteria</taxon>
        <taxon>Pseudomonadati</taxon>
        <taxon>Pseudomonadota</taxon>
        <taxon>Alphaproteobacteria</taxon>
        <taxon>Hyphomicrobiales</taxon>
        <taxon>Phyllobacteriaceae</taxon>
        <taxon>Neoaquamicrobium</taxon>
    </lineage>
</organism>
<dbReference type="Proteomes" id="UP000323258">
    <property type="component" value="Unassembled WGS sequence"/>
</dbReference>
<gene>
    <name evidence="3" type="ORF">FY036_23065</name>
</gene>
<dbReference type="InterPro" id="IPR023577">
    <property type="entry name" value="CYTH_domain"/>
</dbReference>
<dbReference type="Gene3D" id="2.40.320.10">
    <property type="entry name" value="Hypothetical Protein Pfu-838710-001"/>
    <property type="match status" value="1"/>
</dbReference>
<sequence length="153" mass="16893">MAKEIERKFLVNGSAWRADAGAGVAITQFYVATGEARSVRVRIADDAKAKLTVKFGGAARERDEFEYAIPVEDARDMQRFAIGNVIDKTRREVVHRGRVYEVDSFAGALDGLVIAELETADEVADDELPAWLGREVTGEEGFYNLSLALRGLR</sequence>
<reference evidence="3 4" key="2">
    <citation type="submission" date="2019-09" db="EMBL/GenBank/DDBJ databases">
        <title>Mesorhizobium sp. MaA-C15 isolated from Microcystis aeruginosa.</title>
        <authorList>
            <person name="Jeong S.E."/>
            <person name="Jin H.M."/>
            <person name="Jeon C.O."/>
        </authorList>
    </citation>
    <scope>NUCLEOTIDE SEQUENCE [LARGE SCALE GENOMIC DNA]</scope>
    <source>
        <strain evidence="3 4">MaA-C15</strain>
    </source>
</reference>
<dbReference type="InterPro" id="IPR033469">
    <property type="entry name" value="CYTH-like_dom_sf"/>
</dbReference>
<dbReference type="InterPro" id="IPR012042">
    <property type="entry name" value="NeuTTM/CthTTM-like"/>
</dbReference>
<protein>
    <submittedName>
        <fullName evidence="3">CYTH domain-containing protein</fullName>
    </submittedName>
</protein>
<accession>A0A5D4GPB9</accession>
<proteinExistence type="predicted"/>
<dbReference type="SUPFAM" id="SSF55154">
    <property type="entry name" value="CYTH-like phosphatases"/>
    <property type="match status" value="1"/>
</dbReference>
<dbReference type="OrthoDB" id="9805588at2"/>
<feature type="domain" description="CYTH" evidence="2">
    <location>
        <begin position="2"/>
        <end position="149"/>
    </location>
</feature>
<evidence type="ECO:0000256" key="1">
    <source>
        <dbReference type="PIRSR" id="PIRSR016487-1"/>
    </source>
</evidence>
<dbReference type="PANTHER" id="PTHR40114">
    <property type="entry name" value="SLR0698 PROTEIN"/>
    <property type="match status" value="1"/>
</dbReference>
<reference evidence="3 4" key="1">
    <citation type="submission" date="2019-08" db="EMBL/GenBank/DDBJ databases">
        <authorList>
            <person name="Seo Y.L."/>
        </authorList>
    </citation>
    <scope>NUCLEOTIDE SEQUENCE [LARGE SCALE GENOMIC DNA]</scope>
    <source>
        <strain evidence="3 4">MaA-C15</strain>
    </source>
</reference>
<dbReference type="SMART" id="SM01118">
    <property type="entry name" value="CYTH"/>
    <property type="match status" value="1"/>
</dbReference>
<feature type="active site" description="Proton acceptor" evidence="1">
    <location>
        <position position="30"/>
    </location>
</feature>
<dbReference type="Pfam" id="PF01928">
    <property type="entry name" value="CYTH"/>
    <property type="match status" value="1"/>
</dbReference>
<keyword evidence="4" id="KW-1185">Reference proteome</keyword>
<comment type="caution">
    <text evidence="3">The sequence shown here is derived from an EMBL/GenBank/DDBJ whole genome shotgun (WGS) entry which is preliminary data.</text>
</comment>
<evidence type="ECO:0000313" key="4">
    <source>
        <dbReference type="Proteomes" id="UP000323258"/>
    </source>
</evidence>
<dbReference type="RefSeq" id="WP_148917169.1">
    <property type="nucleotide sequence ID" value="NZ_VSZS01000068.1"/>
</dbReference>
<dbReference type="PANTHER" id="PTHR40114:SF1">
    <property type="entry name" value="SLR0698 PROTEIN"/>
    <property type="match status" value="1"/>
</dbReference>
<evidence type="ECO:0000313" key="3">
    <source>
        <dbReference type="EMBL" id="TYR29872.1"/>
    </source>
</evidence>
<dbReference type="PROSITE" id="PS51707">
    <property type="entry name" value="CYTH"/>
    <property type="match status" value="1"/>
</dbReference>
<evidence type="ECO:0000259" key="2">
    <source>
        <dbReference type="PROSITE" id="PS51707"/>
    </source>
</evidence>
<dbReference type="CDD" id="cd07891">
    <property type="entry name" value="CYTH-like_CthTTM-like_1"/>
    <property type="match status" value="1"/>
</dbReference>
<dbReference type="PIRSF" id="PIRSF016487">
    <property type="entry name" value="CYTH_UCP016487"/>
    <property type="match status" value="1"/>
</dbReference>
<dbReference type="AlphaFoldDB" id="A0A5D4GPB9"/>
<name>A0A5D4GPB9_9HYPH</name>
<dbReference type="EMBL" id="VSZS01000068">
    <property type="protein sequence ID" value="TYR29872.1"/>
    <property type="molecule type" value="Genomic_DNA"/>
</dbReference>